<feature type="transmembrane region" description="Helical" evidence="2">
    <location>
        <begin position="5"/>
        <end position="24"/>
    </location>
</feature>
<keyword evidence="2" id="KW-0472">Membrane</keyword>
<keyword evidence="1" id="KW-0175">Coiled coil</keyword>
<dbReference type="EMBL" id="QNBE01000022">
    <property type="protein sequence ID" value="RKX70928.1"/>
    <property type="molecule type" value="Genomic_DNA"/>
</dbReference>
<feature type="coiled-coil region" evidence="1">
    <location>
        <begin position="48"/>
        <end position="75"/>
    </location>
</feature>
<name>A0A660SJE5_UNCW3</name>
<proteinExistence type="predicted"/>
<comment type="caution">
    <text evidence="3">The sequence shown here is derived from an EMBL/GenBank/DDBJ whole genome shotgun (WGS) entry which is preliminary data.</text>
</comment>
<gene>
    <name evidence="3" type="ORF">DRP53_03245</name>
</gene>
<protein>
    <submittedName>
        <fullName evidence="3">Uncharacterized protein</fullName>
    </submittedName>
</protein>
<evidence type="ECO:0000313" key="3">
    <source>
        <dbReference type="EMBL" id="RKX70928.1"/>
    </source>
</evidence>
<sequence length="80" mass="9398">MTNWALVTFILGLMAFLFNTFGIFTWFEQFWGLIMMLISLGMFTRIANKEREGEKEKLREMVEDLKRRIAELEGGEEKGS</sequence>
<keyword evidence="2" id="KW-1133">Transmembrane helix</keyword>
<dbReference type="Proteomes" id="UP000268469">
    <property type="component" value="Unassembled WGS sequence"/>
</dbReference>
<reference evidence="3 4" key="1">
    <citation type="submission" date="2018-06" db="EMBL/GenBank/DDBJ databases">
        <title>Extensive metabolic versatility and redundancy in microbially diverse, dynamic hydrothermal sediments.</title>
        <authorList>
            <person name="Dombrowski N."/>
            <person name="Teske A."/>
            <person name="Baker B.J."/>
        </authorList>
    </citation>
    <scope>NUCLEOTIDE SEQUENCE [LARGE SCALE GENOMIC DNA]</scope>
    <source>
        <strain evidence="3">B36_G15</strain>
    </source>
</reference>
<evidence type="ECO:0000256" key="2">
    <source>
        <dbReference type="SAM" id="Phobius"/>
    </source>
</evidence>
<dbReference type="AlphaFoldDB" id="A0A660SJE5"/>
<accession>A0A660SJE5</accession>
<evidence type="ECO:0000256" key="1">
    <source>
        <dbReference type="SAM" id="Coils"/>
    </source>
</evidence>
<evidence type="ECO:0000313" key="4">
    <source>
        <dbReference type="Proteomes" id="UP000268469"/>
    </source>
</evidence>
<keyword evidence="2" id="KW-0812">Transmembrane</keyword>
<organism evidence="3 4">
    <name type="scientific">candidate division WOR-3 bacterium</name>
    <dbReference type="NCBI Taxonomy" id="2052148"/>
    <lineage>
        <taxon>Bacteria</taxon>
        <taxon>Bacteria division WOR-3</taxon>
    </lineage>
</organism>